<sequence length="393" mass="42764">MHHAVELFVSSAPGDQVIREELCARLATFVEAGIVRESVQAAPPQDTRSRLRTADVIVVLASPEALASGSAVETTLREGLAMERDKRAVVIPLRARAGAPEQAGLLSDRTLYPRDGRSLDDAEHQEELFREAIAGVLTGVTLCHVMVGDYLLEDEREAAAAAAFQRGMTLAERLAEGAPDDQDHRSLVALTRDRYADALLAAGDGPGALAAYREALVVRDRLARDAPDDIYRRRALARCHESIGEVLRAMGEKPEALAAYRACLVLREDLAESTYDDEARRDLYGTYGRIGHVLRAMADPRGALEAFRTGLALAARLASEQPDVPEIQGDHALFCFRAATVLAEGTSSERLEARSLLRRALAIYRVLEERGMLTEPQAIWPPAVEALLVTLGT</sequence>
<accession>A0A4U1J626</accession>
<dbReference type="Gene3D" id="1.25.40.10">
    <property type="entry name" value="Tetratricopeptide repeat domain"/>
    <property type="match status" value="1"/>
</dbReference>
<gene>
    <name evidence="1" type="ORF">E8A74_27785</name>
</gene>
<proteinExistence type="predicted"/>
<evidence type="ECO:0000313" key="2">
    <source>
        <dbReference type="Proteomes" id="UP000309215"/>
    </source>
</evidence>
<evidence type="ECO:0000313" key="1">
    <source>
        <dbReference type="EMBL" id="TKD02706.1"/>
    </source>
</evidence>
<dbReference type="RefSeq" id="WP_136932112.1">
    <property type="nucleotide sequence ID" value="NZ_SSMQ01000033.1"/>
</dbReference>
<dbReference type="SUPFAM" id="SSF48452">
    <property type="entry name" value="TPR-like"/>
    <property type="match status" value="1"/>
</dbReference>
<name>A0A4U1J626_9BACT</name>
<dbReference type="InterPro" id="IPR019734">
    <property type="entry name" value="TPR_rpt"/>
</dbReference>
<dbReference type="EMBL" id="SSMQ01000033">
    <property type="protein sequence ID" value="TKD02706.1"/>
    <property type="molecule type" value="Genomic_DNA"/>
</dbReference>
<reference evidence="1 2" key="1">
    <citation type="submission" date="2019-04" db="EMBL/GenBank/DDBJ databases">
        <authorList>
            <person name="Li Y."/>
            <person name="Wang J."/>
        </authorList>
    </citation>
    <scope>NUCLEOTIDE SEQUENCE [LARGE SCALE GENOMIC DNA]</scope>
    <source>
        <strain evidence="1 2">DSM 14668</strain>
    </source>
</reference>
<protein>
    <submittedName>
        <fullName evidence="1">Tetratricopeptide repeat protein</fullName>
    </submittedName>
</protein>
<dbReference type="InterPro" id="IPR011990">
    <property type="entry name" value="TPR-like_helical_dom_sf"/>
</dbReference>
<keyword evidence="2" id="KW-1185">Reference proteome</keyword>
<dbReference type="Proteomes" id="UP000309215">
    <property type="component" value="Unassembled WGS sequence"/>
</dbReference>
<dbReference type="SMART" id="SM00028">
    <property type="entry name" value="TPR"/>
    <property type="match status" value="2"/>
</dbReference>
<dbReference type="AlphaFoldDB" id="A0A4U1J626"/>
<comment type="caution">
    <text evidence="1">The sequence shown here is derived from an EMBL/GenBank/DDBJ whole genome shotgun (WGS) entry which is preliminary data.</text>
</comment>
<organism evidence="1 2">
    <name type="scientific">Polyangium fumosum</name>
    <dbReference type="NCBI Taxonomy" id="889272"/>
    <lineage>
        <taxon>Bacteria</taxon>
        <taxon>Pseudomonadati</taxon>
        <taxon>Myxococcota</taxon>
        <taxon>Polyangia</taxon>
        <taxon>Polyangiales</taxon>
        <taxon>Polyangiaceae</taxon>
        <taxon>Polyangium</taxon>
    </lineage>
</organism>
<dbReference type="OrthoDB" id="5492391at2"/>